<keyword evidence="10" id="KW-0809">Transit peptide</keyword>
<keyword evidence="9" id="KW-0378">Hydrolase</keyword>
<feature type="transmembrane region" description="Helical" evidence="14">
    <location>
        <begin position="989"/>
        <end position="1008"/>
    </location>
</feature>
<dbReference type="EMBL" id="CAXAMN010005658">
    <property type="protein sequence ID" value="CAK9014851.1"/>
    <property type="molecule type" value="Genomic_DNA"/>
</dbReference>
<comment type="similarity">
    <text evidence="4">Belongs to the DeSI family.</text>
</comment>
<evidence type="ECO:0000313" key="16">
    <source>
        <dbReference type="EMBL" id="CAK9014851.1"/>
    </source>
</evidence>
<evidence type="ECO:0000256" key="7">
    <source>
        <dbReference type="ARBA" id="ARBA00022670"/>
    </source>
</evidence>
<dbReference type="PANTHER" id="PTHR31412:SF0">
    <property type="entry name" value="ZINC METALLOPROTEASE EGY1, CHLOROPLASTIC-RELATED"/>
    <property type="match status" value="1"/>
</dbReference>
<reference evidence="16 17" key="1">
    <citation type="submission" date="2024-02" db="EMBL/GenBank/DDBJ databases">
        <authorList>
            <person name="Chen Y."/>
            <person name="Shah S."/>
            <person name="Dougan E. K."/>
            <person name="Thang M."/>
            <person name="Chan C."/>
        </authorList>
    </citation>
    <scope>NUCLEOTIDE SEQUENCE [LARGE SCALE GENOMIC DNA]</scope>
</reference>
<keyword evidence="13" id="KW-0175">Coiled coil</keyword>
<organism evidence="16 17">
    <name type="scientific">Durusdinium trenchii</name>
    <dbReference type="NCBI Taxonomy" id="1381693"/>
    <lineage>
        <taxon>Eukaryota</taxon>
        <taxon>Sar</taxon>
        <taxon>Alveolata</taxon>
        <taxon>Dinophyceae</taxon>
        <taxon>Suessiales</taxon>
        <taxon>Symbiodiniaceae</taxon>
        <taxon>Durusdinium</taxon>
    </lineage>
</organism>
<evidence type="ECO:0000256" key="13">
    <source>
        <dbReference type="SAM" id="Coils"/>
    </source>
</evidence>
<feature type="transmembrane region" description="Helical" evidence="14">
    <location>
        <begin position="1020"/>
        <end position="1041"/>
    </location>
</feature>
<dbReference type="InterPro" id="IPR044838">
    <property type="entry name" value="EGY1-like"/>
</dbReference>
<dbReference type="InterPro" id="IPR008580">
    <property type="entry name" value="PPPDE_dom"/>
</dbReference>
<protein>
    <recommendedName>
        <fullName evidence="15">PPPDE domain-containing protein</fullName>
    </recommendedName>
</protein>
<evidence type="ECO:0000256" key="12">
    <source>
        <dbReference type="ARBA" id="ARBA00023136"/>
    </source>
</evidence>
<evidence type="ECO:0000256" key="4">
    <source>
        <dbReference type="ARBA" id="ARBA00008140"/>
    </source>
</evidence>
<keyword evidence="8 14" id="KW-0812">Transmembrane</keyword>
<evidence type="ECO:0000256" key="6">
    <source>
        <dbReference type="ARBA" id="ARBA00022640"/>
    </source>
</evidence>
<comment type="subcellular location">
    <subcellularLocation>
        <location evidence="1">Membrane</location>
        <topology evidence="1">Multi-pass membrane protein</topology>
    </subcellularLocation>
    <subcellularLocation>
        <location evidence="2">Plastid</location>
        <location evidence="2">Chloroplast</location>
    </subcellularLocation>
</comment>
<evidence type="ECO:0000256" key="1">
    <source>
        <dbReference type="ARBA" id="ARBA00004141"/>
    </source>
</evidence>
<comment type="caution">
    <text evidence="16">The sequence shown here is derived from an EMBL/GenBank/DDBJ whole genome shotgun (WGS) entry which is preliminary data.</text>
</comment>
<evidence type="ECO:0000256" key="10">
    <source>
        <dbReference type="ARBA" id="ARBA00022946"/>
    </source>
</evidence>
<evidence type="ECO:0000259" key="15">
    <source>
        <dbReference type="PROSITE" id="PS51858"/>
    </source>
</evidence>
<evidence type="ECO:0000256" key="9">
    <source>
        <dbReference type="ARBA" id="ARBA00022801"/>
    </source>
</evidence>
<dbReference type="Proteomes" id="UP001642484">
    <property type="component" value="Unassembled WGS sequence"/>
</dbReference>
<keyword evidence="11 14" id="KW-1133">Transmembrane helix</keyword>
<evidence type="ECO:0000256" key="3">
    <source>
        <dbReference type="ARBA" id="ARBA00007931"/>
    </source>
</evidence>
<keyword evidence="7" id="KW-0645">Protease</keyword>
<comment type="similarity">
    <text evidence="3">Belongs to the peptidase M50B family.</text>
</comment>
<evidence type="ECO:0000256" key="11">
    <source>
        <dbReference type="ARBA" id="ARBA00022989"/>
    </source>
</evidence>
<feature type="transmembrane region" description="Helical" evidence="14">
    <location>
        <begin position="963"/>
        <end position="983"/>
    </location>
</feature>
<sequence length="1044" mass="116223">MPRPAVAFSSNACQVSESSLIRVEYDECVEVCGVGRWHPILPSESREILRQRDANIKDFQVTTRGVAYQINLESMLRTECHSGKSWAIRFADIEHVEVPAGGGIERFRRAFLRMVHADKWYEPYSSAPYLTQDLLFQHWPGNVEDEQLLHTTVEEVFQGMTMTNLRYVNMAEWLHYWMLLQDDPASTAVASTNGRLQLLLQYDPKVLERLQLLFEAAAEPSPATGQLSMSHQTLLQVCQSLVLQPDPLLEQEFAKEALERHVNGNCVFEEDDQLLYHDFLSIMLGRQRHRVYLWMYDISYGKAKSWSWLLGRHFTAFWHTAVVVEFAESPMEFWYGGKLFVSDAGTTPFGDPVEKRFMGYSYKSKEEVVDYISRCLGPDFHKGNYDSFTHNCNHFSDKLLMHLTNEHVPSEILNQPELIMNSTAILQLLRPFLNRWLGNVQLGDELQANSAEERESECLLGPLALVSFVRRDGGLEIQGRVESLEDDYCVIKSLDFWRSCPVLRRLKKSQITCVLERGLQRARSIRRGLPARGNVNGKACCWFPSLLTSLEPTMVAKPSALSFRSVEDGPVEAAKDFAESLEKQLEEVRSAARETLVDAKVESTASGADVVSEDQPQVEESEAVKKLEVVAEKIIEDEKTLRFIAAPILVRENNKETMLPPVKQVQELVSPDLFFISSETTFERVFIFEGQVAEDVAPADALSAMQQRLVSSGLDSVELFLQRCIEPSKSALLVMLKEDMPNNEFAWWQWLLCGLAFLATLISINIDAFSVSTVALEQINALDLDELMKLANLTLPTAASILSTVVAMEVARRAAAAKYGVDLTPPVFVPVWPFVSVGCFGAITRQQSIVPNEDANLSMSVSAGLAGYAVSFFLLLLGLALGSDQEQQISLNYQILPLVLKILMRPLLGEPSATEQPDPFSDPVNVAFPANPILIGGTLGVVITSLNMLALGRLDGAVLARTLRGSGTFAGLISCSLLISGSLDNSTSLLYATFAFYAIVLQGGYNCPARDSLTEPDPNLRNLAILLLVLGILLSIPGSLIPGF</sequence>
<dbReference type="SMART" id="SM01179">
    <property type="entry name" value="DUF862"/>
    <property type="match status" value="1"/>
</dbReference>
<feature type="coiled-coil region" evidence="13">
    <location>
        <begin position="571"/>
        <end position="598"/>
    </location>
</feature>
<keyword evidence="6" id="KW-0934">Plastid</keyword>
<name>A0ABP0JKA7_9DINO</name>
<feature type="transmembrane region" description="Helical" evidence="14">
    <location>
        <begin position="790"/>
        <end position="811"/>
    </location>
</feature>
<feature type="domain" description="PPPDE" evidence="15">
    <location>
        <begin position="289"/>
        <end position="434"/>
    </location>
</feature>
<dbReference type="PANTHER" id="PTHR31412">
    <property type="entry name" value="ZINC METALLOPROTEASE EGY1"/>
    <property type="match status" value="1"/>
</dbReference>
<evidence type="ECO:0000256" key="14">
    <source>
        <dbReference type="SAM" id="Phobius"/>
    </source>
</evidence>
<keyword evidence="17" id="KW-1185">Reference proteome</keyword>
<feature type="transmembrane region" description="Helical" evidence="14">
    <location>
        <begin position="928"/>
        <end position="951"/>
    </location>
</feature>
<keyword evidence="12 14" id="KW-0472">Membrane</keyword>
<evidence type="ECO:0000256" key="5">
    <source>
        <dbReference type="ARBA" id="ARBA00022528"/>
    </source>
</evidence>
<feature type="transmembrane region" description="Helical" evidence="14">
    <location>
        <begin position="745"/>
        <end position="766"/>
    </location>
</feature>
<dbReference type="Pfam" id="PF05903">
    <property type="entry name" value="Peptidase_C97"/>
    <property type="match status" value="1"/>
</dbReference>
<evidence type="ECO:0000256" key="8">
    <source>
        <dbReference type="ARBA" id="ARBA00022692"/>
    </source>
</evidence>
<proteinExistence type="inferred from homology"/>
<dbReference type="Gene3D" id="3.90.1720.30">
    <property type="entry name" value="PPPDE domains"/>
    <property type="match status" value="1"/>
</dbReference>
<dbReference type="PROSITE" id="PS51858">
    <property type="entry name" value="PPPDE"/>
    <property type="match status" value="1"/>
</dbReference>
<dbReference type="InterPro" id="IPR042266">
    <property type="entry name" value="PPPDE_sf"/>
</dbReference>
<evidence type="ECO:0000313" key="17">
    <source>
        <dbReference type="Proteomes" id="UP001642484"/>
    </source>
</evidence>
<feature type="transmembrane region" description="Helical" evidence="14">
    <location>
        <begin position="823"/>
        <end position="843"/>
    </location>
</feature>
<accession>A0ABP0JKA7</accession>
<feature type="transmembrane region" description="Helical" evidence="14">
    <location>
        <begin position="863"/>
        <end position="882"/>
    </location>
</feature>
<keyword evidence="5" id="KW-0150">Chloroplast</keyword>
<evidence type="ECO:0000256" key="2">
    <source>
        <dbReference type="ARBA" id="ARBA00004229"/>
    </source>
</evidence>
<gene>
    <name evidence="16" type="ORF">CCMP2556_LOCUS11871</name>
</gene>